<dbReference type="GO" id="GO:0034605">
    <property type="term" value="P:cellular response to heat"/>
    <property type="evidence" value="ECO:0007669"/>
    <property type="project" value="InterPro"/>
</dbReference>
<gene>
    <name evidence="7" type="ORF">A1355_11550</name>
</gene>
<evidence type="ECO:0000259" key="6">
    <source>
        <dbReference type="SMART" id="SM00363"/>
    </source>
</evidence>
<dbReference type="PIRSF" id="PIRSF016821">
    <property type="entry name" value="HSP15"/>
    <property type="match status" value="1"/>
</dbReference>
<evidence type="ECO:0000313" key="8">
    <source>
        <dbReference type="Proteomes" id="UP000077628"/>
    </source>
</evidence>
<dbReference type="SMART" id="SM00363">
    <property type="entry name" value="S4"/>
    <property type="match status" value="1"/>
</dbReference>
<evidence type="ECO:0000256" key="3">
    <source>
        <dbReference type="ARBA" id="ARBA00023125"/>
    </source>
</evidence>
<comment type="similarity">
    <text evidence="1 4">Belongs to the HSP15 family.</text>
</comment>
<dbReference type="InterPro" id="IPR036986">
    <property type="entry name" value="S4_RNA-bd_sf"/>
</dbReference>
<evidence type="ECO:0000256" key="5">
    <source>
        <dbReference type="SAM" id="MobiDB-lite"/>
    </source>
</evidence>
<dbReference type="Gene3D" id="3.10.290.10">
    <property type="entry name" value="RNA-binding S4 domain"/>
    <property type="match status" value="1"/>
</dbReference>
<dbReference type="GO" id="GO:0043023">
    <property type="term" value="F:ribosomal large subunit binding"/>
    <property type="evidence" value="ECO:0007669"/>
    <property type="project" value="InterPro"/>
</dbReference>
<evidence type="ECO:0000256" key="1">
    <source>
        <dbReference type="ARBA" id="ARBA00008396"/>
    </source>
</evidence>
<dbReference type="STRING" id="702114.A1355_11550"/>
<dbReference type="EMBL" id="LUUK01000196">
    <property type="protein sequence ID" value="OAI14906.1"/>
    <property type="molecule type" value="Genomic_DNA"/>
</dbReference>
<dbReference type="OrthoDB" id="9797176at2"/>
<reference evidence="8" key="1">
    <citation type="submission" date="2016-03" db="EMBL/GenBank/DDBJ databases">
        <authorList>
            <person name="Heylen K."/>
            <person name="De Vos P."/>
            <person name="Vekeman B."/>
        </authorList>
    </citation>
    <scope>NUCLEOTIDE SEQUENCE [LARGE SCALE GENOMIC DNA]</scope>
    <source>
        <strain evidence="8">R-45383</strain>
    </source>
</reference>
<keyword evidence="3 4" id="KW-0238">DNA-binding</keyword>
<evidence type="ECO:0000256" key="4">
    <source>
        <dbReference type="PIRNR" id="PIRNR016821"/>
    </source>
</evidence>
<name>A0A177NA33_9GAMM</name>
<feature type="compositionally biased region" description="Basic residues" evidence="5">
    <location>
        <begin position="115"/>
        <end position="125"/>
    </location>
</feature>
<dbReference type="SUPFAM" id="SSF55174">
    <property type="entry name" value="Alpha-L RNA-binding motif"/>
    <property type="match status" value="1"/>
</dbReference>
<proteinExistence type="inferred from homology"/>
<keyword evidence="2 4" id="KW-0694">RNA-binding</keyword>
<dbReference type="CDD" id="cd00165">
    <property type="entry name" value="S4"/>
    <property type="match status" value="1"/>
</dbReference>
<comment type="caution">
    <text evidence="7">The sequence shown here is derived from an EMBL/GenBank/DDBJ whole genome shotgun (WGS) entry which is preliminary data.</text>
</comment>
<dbReference type="RefSeq" id="WP_064030801.1">
    <property type="nucleotide sequence ID" value="NZ_LUUK01000196.1"/>
</dbReference>
<dbReference type="GO" id="GO:0003677">
    <property type="term" value="F:DNA binding"/>
    <property type="evidence" value="ECO:0007669"/>
    <property type="project" value="UniProtKB-KW"/>
</dbReference>
<dbReference type="AlphaFoldDB" id="A0A177NA33"/>
<dbReference type="PROSITE" id="PS50889">
    <property type="entry name" value="S4"/>
    <property type="match status" value="1"/>
</dbReference>
<protein>
    <recommendedName>
        <fullName evidence="4">Heat shock protein 15</fullName>
    </recommendedName>
</protein>
<accession>A0A177NA33</accession>
<dbReference type="GO" id="GO:0003727">
    <property type="term" value="F:single-stranded RNA binding"/>
    <property type="evidence" value="ECO:0007669"/>
    <property type="project" value="InterPro"/>
</dbReference>
<feature type="region of interest" description="Disordered" evidence="5">
    <location>
        <begin position="107"/>
        <end position="132"/>
    </location>
</feature>
<keyword evidence="8" id="KW-1185">Reference proteome</keyword>
<organism evidence="7 8">
    <name type="scientific">Methylomonas koyamae</name>
    <dbReference type="NCBI Taxonomy" id="702114"/>
    <lineage>
        <taxon>Bacteria</taxon>
        <taxon>Pseudomonadati</taxon>
        <taxon>Pseudomonadota</taxon>
        <taxon>Gammaproteobacteria</taxon>
        <taxon>Methylococcales</taxon>
        <taxon>Methylococcaceae</taxon>
        <taxon>Methylomonas</taxon>
    </lineage>
</organism>
<evidence type="ECO:0000313" key="7">
    <source>
        <dbReference type="EMBL" id="OAI14906.1"/>
    </source>
</evidence>
<dbReference type="Proteomes" id="UP000077628">
    <property type="component" value="Unassembled WGS sequence"/>
</dbReference>
<sequence>MSEQDELRIDKWLWAARFFKTRGLASDAVSGGKVHVNGQRCKPSRDVRLGDRISITKDQYTWDILVTGLNRQRRPAQEAAQLYVEDAASAAKRQQLVELHKQQQAAFPVSERPFKPNKKQRRQIHRFKEGSA</sequence>
<feature type="domain" description="RNA-binding S4" evidence="6">
    <location>
        <begin position="7"/>
        <end position="73"/>
    </location>
</feature>
<dbReference type="InterPro" id="IPR025708">
    <property type="entry name" value="HSP15"/>
</dbReference>
<dbReference type="Pfam" id="PF01479">
    <property type="entry name" value="S4"/>
    <property type="match status" value="1"/>
</dbReference>
<evidence type="ECO:0000256" key="2">
    <source>
        <dbReference type="ARBA" id="ARBA00022884"/>
    </source>
</evidence>
<dbReference type="InterPro" id="IPR002942">
    <property type="entry name" value="S4_RNA-bd"/>
</dbReference>